<dbReference type="SMART" id="SM00090">
    <property type="entry name" value="RIO"/>
    <property type="match status" value="1"/>
</dbReference>
<evidence type="ECO:0000256" key="15">
    <source>
        <dbReference type="SAM" id="MobiDB-lite"/>
    </source>
</evidence>
<feature type="compositionally biased region" description="Basic residues" evidence="15">
    <location>
        <begin position="432"/>
        <end position="458"/>
    </location>
</feature>
<dbReference type="PANTHER" id="PTHR45852">
    <property type="entry name" value="SER/THR-PROTEIN KINASE RIO2"/>
    <property type="match status" value="1"/>
</dbReference>
<reference evidence="17 18" key="1">
    <citation type="journal article" date="2019" name="Nat. Ecol. Evol.">
        <title>Megaphylogeny resolves global patterns of mushroom evolution.</title>
        <authorList>
            <person name="Varga T."/>
            <person name="Krizsan K."/>
            <person name="Foldi C."/>
            <person name="Dima B."/>
            <person name="Sanchez-Garcia M."/>
            <person name="Sanchez-Ramirez S."/>
            <person name="Szollosi G.J."/>
            <person name="Szarkandi J.G."/>
            <person name="Papp V."/>
            <person name="Albert L."/>
            <person name="Andreopoulos W."/>
            <person name="Angelini C."/>
            <person name="Antonin V."/>
            <person name="Barry K.W."/>
            <person name="Bougher N.L."/>
            <person name="Buchanan P."/>
            <person name="Buyck B."/>
            <person name="Bense V."/>
            <person name="Catcheside P."/>
            <person name="Chovatia M."/>
            <person name="Cooper J."/>
            <person name="Damon W."/>
            <person name="Desjardin D."/>
            <person name="Finy P."/>
            <person name="Geml J."/>
            <person name="Haridas S."/>
            <person name="Hughes K."/>
            <person name="Justo A."/>
            <person name="Karasinski D."/>
            <person name="Kautmanova I."/>
            <person name="Kiss B."/>
            <person name="Kocsube S."/>
            <person name="Kotiranta H."/>
            <person name="LaButti K.M."/>
            <person name="Lechner B.E."/>
            <person name="Liimatainen K."/>
            <person name="Lipzen A."/>
            <person name="Lukacs Z."/>
            <person name="Mihaltcheva S."/>
            <person name="Morgado L.N."/>
            <person name="Niskanen T."/>
            <person name="Noordeloos M.E."/>
            <person name="Ohm R.A."/>
            <person name="Ortiz-Santana B."/>
            <person name="Ovrebo C."/>
            <person name="Racz N."/>
            <person name="Riley R."/>
            <person name="Savchenko A."/>
            <person name="Shiryaev A."/>
            <person name="Soop K."/>
            <person name="Spirin V."/>
            <person name="Szebenyi C."/>
            <person name="Tomsovsky M."/>
            <person name="Tulloss R.E."/>
            <person name="Uehling J."/>
            <person name="Grigoriev I.V."/>
            <person name="Vagvolgyi C."/>
            <person name="Papp T."/>
            <person name="Martin F.M."/>
            <person name="Miettinen O."/>
            <person name="Hibbett D.S."/>
            <person name="Nagy L.G."/>
        </authorList>
    </citation>
    <scope>NUCLEOTIDE SEQUENCE [LARGE SCALE GENOMIC DNA]</scope>
    <source>
        <strain evidence="17 18">FP101781</strain>
    </source>
</reference>
<gene>
    <name evidence="17" type="ORF">FA13DRAFT_1788566</name>
</gene>
<evidence type="ECO:0000256" key="5">
    <source>
        <dbReference type="ARBA" id="ARBA00022679"/>
    </source>
</evidence>
<evidence type="ECO:0000256" key="12">
    <source>
        <dbReference type="ARBA" id="ARBA00048679"/>
    </source>
</evidence>
<dbReference type="FunFam" id="3.30.200.20:FF:000052">
    <property type="entry name" value="Serine/threonine-protein kinase RIO2"/>
    <property type="match status" value="1"/>
</dbReference>
<keyword evidence="4" id="KW-0723">Serine/threonine-protein kinase</keyword>
<dbReference type="GO" id="GO:0005634">
    <property type="term" value="C:nucleus"/>
    <property type="evidence" value="ECO:0007669"/>
    <property type="project" value="TreeGrafter"/>
</dbReference>
<dbReference type="AlphaFoldDB" id="A0A4Y7TLX3"/>
<evidence type="ECO:0000256" key="6">
    <source>
        <dbReference type="ARBA" id="ARBA00022723"/>
    </source>
</evidence>
<evidence type="ECO:0000256" key="10">
    <source>
        <dbReference type="ARBA" id="ARBA00022842"/>
    </source>
</evidence>
<comment type="cofactor">
    <cofactor evidence="1">
        <name>Mg(2+)</name>
        <dbReference type="ChEBI" id="CHEBI:18420"/>
    </cofactor>
</comment>
<dbReference type="InterPro" id="IPR018934">
    <property type="entry name" value="RIO_dom"/>
</dbReference>
<evidence type="ECO:0000259" key="16">
    <source>
        <dbReference type="SMART" id="SM00090"/>
    </source>
</evidence>
<dbReference type="InterPro" id="IPR000687">
    <property type="entry name" value="RIO_kinase"/>
</dbReference>
<keyword evidence="10" id="KW-0460">Magnesium</keyword>
<dbReference type="GO" id="GO:0046872">
    <property type="term" value="F:metal ion binding"/>
    <property type="evidence" value="ECO:0007669"/>
    <property type="project" value="UniProtKB-KW"/>
</dbReference>
<proteinExistence type="inferred from homology"/>
<dbReference type="InterPro" id="IPR036388">
    <property type="entry name" value="WH-like_DNA-bd_sf"/>
</dbReference>
<evidence type="ECO:0000256" key="1">
    <source>
        <dbReference type="ARBA" id="ARBA00001946"/>
    </source>
</evidence>
<keyword evidence="8" id="KW-0418">Kinase</keyword>
<protein>
    <recommendedName>
        <fullName evidence="13">Serine/threonine-protein kinase RIO2</fullName>
        <ecNumber evidence="3">2.7.11.1</ecNumber>
    </recommendedName>
    <alternativeName>
        <fullName evidence="14">Serine/threonine-protein kinase rio2</fullName>
    </alternativeName>
</protein>
<keyword evidence="5" id="KW-0808">Transferase</keyword>
<evidence type="ECO:0000256" key="7">
    <source>
        <dbReference type="ARBA" id="ARBA00022741"/>
    </source>
</evidence>
<dbReference type="EMBL" id="QPFP01000008">
    <property type="protein sequence ID" value="TEB34954.1"/>
    <property type="molecule type" value="Genomic_DNA"/>
</dbReference>
<comment type="catalytic activity">
    <reaction evidence="11">
        <text>L-threonyl-[protein] + ATP = O-phospho-L-threonyl-[protein] + ADP + H(+)</text>
        <dbReference type="Rhea" id="RHEA:46608"/>
        <dbReference type="Rhea" id="RHEA-COMP:11060"/>
        <dbReference type="Rhea" id="RHEA-COMP:11605"/>
        <dbReference type="ChEBI" id="CHEBI:15378"/>
        <dbReference type="ChEBI" id="CHEBI:30013"/>
        <dbReference type="ChEBI" id="CHEBI:30616"/>
        <dbReference type="ChEBI" id="CHEBI:61977"/>
        <dbReference type="ChEBI" id="CHEBI:456216"/>
        <dbReference type="EC" id="2.7.11.1"/>
    </reaction>
</comment>
<dbReference type="GO" id="GO:0005524">
    <property type="term" value="F:ATP binding"/>
    <property type="evidence" value="ECO:0007669"/>
    <property type="project" value="UniProtKB-KW"/>
</dbReference>
<comment type="caution">
    <text evidence="17">The sequence shown here is derived from an EMBL/GenBank/DDBJ whole genome shotgun (WGS) entry which is preliminary data.</text>
</comment>
<dbReference type="FunFam" id="1.10.10.10:FF:000053">
    <property type="entry name" value="Serine/threonine-protein kinase RIO2"/>
    <property type="match status" value="1"/>
</dbReference>
<dbReference type="GO" id="GO:0030490">
    <property type="term" value="P:maturation of SSU-rRNA"/>
    <property type="evidence" value="ECO:0007669"/>
    <property type="project" value="TreeGrafter"/>
</dbReference>
<dbReference type="Gene3D" id="3.30.200.20">
    <property type="entry name" value="Phosphorylase Kinase, domain 1"/>
    <property type="match status" value="1"/>
</dbReference>
<dbReference type="OrthoDB" id="10258631at2759"/>
<dbReference type="Gene3D" id="1.10.510.10">
    <property type="entry name" value="Transferase(Phosphotransferase) domain 1"/>
    <property type="match status" value="1"/>
</dbReference>
<dbReference type="STRING" id="71717.A0A4Y7TLX3"/>
<dbReference type="GO" id="GO:0004674">
    <property type="term" value="F:protein serine/threonine kinase activity"/>
    <property type="evidence" value="ECO:0007669"/>
    <property type="project" value="UniProtKB-KW"/>
</dbReference>
<evidence type="ECO:0000313" key="17">
    <source>
        <dbReference type="EMBL" id="TEB34954.1"/>
    </source>
</evidence>
<dbReference type="Proteomes" id="UP000298030">
    <property type="component" value="Unassembled WGS sequence"/>
</dbReference>
<feature type="compositionally biased region" description="Basic and acidic residues" evidence="15">
    <location>
        <begin position="325"/>
        <end position="338"/>
    </location>
</feature>
<evidence type="ECO:0000256" key="8">
    <source>
        <dbReference type="ARBA" id="ARBA00022777"/>
    </source>
</evidence>
<dbReference type="CDD" id="cd05144">
    <property type="entry name" value="RIO2_C"/>
    <property type="match status" value="1"/>
</dbReference>
<evidence type="ECO:0000256" key="3">
    <source>
        <dbReference type="ARBA" id="ARBA00012513"/>
    </source>
</evidence>
<dbReference type="GO" id="GO:0005829">
    <property type="term" value="C:cytosol"/>
    <property type="evidence" value="ECO:0007669"/>
    <property type="project" value="TreeGrafter"/>
</dbReference>
<dbReference type="PANTHER" id="PTHR45852:SF1">
    <property type="entry name" value="SERINE_THREONINE-PROTEIN KINASE RIO2"/>
    <property type="match status" value="1"/>
</dbReference>
<evidence type="ECO:0000256" key="11">
    <source>
        <dbReference type="ARBA" id="ARBA00047899"/>
    </source>
</evidence>
<dbReference type="GO" id="GO:0030688">
    <property type="term" value="C:preribosome, small subunit precursor"/>
    <property type="evidence" value="ECO:0007669"/>
    <property type="project" value="TreeGrafter"/>
</dbReference>
<feature type="region of interest" description="Disordered" evidence="15">
    <location>
        <begin position="300"/>
        <end position="470"/>
    </location>
</feature>
<comment type="similarity">
    <text evidence="2">Belongs to the protein kinase superfamily. RIO-type Ser/Thr kinase family.</text>
</comment>
<evidence type="ECO:0000256" key="13">
    <source>
        <dbReference type="ARBA" id="ARBA00068353"/>
    </source>
</evidence>
<keyword evidence="9" id="KW-0067">ATP-binding</keyword>
<dbReference type="InterPro" id="IPR011009">
    <property type="entry name" value="Kinase-like_dom_sf"/>
</dbReference>
<dbReference type="Pfam" id="PF09202">
    <property type="entry name" value="Rio2_N"/>
    <property type="match status" value="1"/>
</dbReference>
<sequence length="470" mass="53966">MKLDATDLRYITSDEFRVLTAVEMGSKNHEVVPLSLITQISGLRNGGVNKIIGSLAKRNLVSRVQNAKYDGYRLTYGGYDYLAMRAMSKRDTMTSVGNQIGVGKESDIYIVSNENGDEMVLKLHRLGRVSFRTIKQNRDYLGKRKSASWMYMSRLAAQKEWAFMKILHEHGFPIPKPIDQVRHTILMEFIDAYPLRQAGLIHGDYNEFNILIRRDTGEPIVIDFPQMVSTSHTNAEWYFNRDVECIRRFFKRRFRYESSMYPKFKRTMAQGVADFKLDVMVEASGFTKKDMKTLEDYMEAVREEERDDSEEDSEEEEEEEEEEGKESQESRSEIDKDGGVASEEEMSRGRKPVSEDGETTPSNPHNPTDSFMDGAVAEVAGQLSNLVIPDEPNRDLSRSPPHSRRTSPQNSDTESEEGDIIRAKAASELVKKRAQQQRKYHSKRSVRQAGRAKGHKAKQNNQVSRDKFWE</sequence>
<dbReference type="Gene3D" id="1.10.10.10">
    <property type="entry name" value="Winged helix-like DNA-binding domain superfamily/Winged helix DNA-binding domain"/>
    <property type="match status" value="1"/>
</dbReference>
<evidence type="ECO:0000256" key="14">
    <source>
        <dbReference type="ARBA" id="ARBA00068837"/>
    </source>
</evidence>
<dbReference type="Pfam" id="PF01163">
    <property type="entry name" value="RIO1"/>
    <property type="match status" value="2"/>
</dbReference>
<dbReference type="SUPFAM" id="SSF46785">
    <property type="entry name" value="Winged helix' DNA-binding domain"/>
    <property type="match status" value="1"/>
</dbReference>
<feature type="compositionally biased region" description="Acidic residues" evidence="15">
    <location>
        <begin position="305"/>
        <end position="324"/>
    </location>
</feature>
<comment type="catalytic activity">
    <reaction evidence="12">
        <text>L-seryl-[protein] + ATP = O-phospho-L-seryl-[protein] + ADP + H(+)</text>
        <dbReference type="Rhea" id="RHEA:17989"/>
        <dbReference type="Rhea" id="RHEA-COMP:9863"/>
        <dbReference type="Rhea" id="RHEA-COMP:11604"/>
        <dbReference type="ChEBI" id="CHEBI:15378"/>
        <dbReference type="ChEBI" id="CHEBI:29999"/>
        <dbReference type="ChEBI" id="CHEBI:30616"/>
        <dbReference type="ChEBI" id="CHEBI:83421"/>
        <dbReference type="ChEBI" id="CHEBI:456216"/>
        <dbReference type="EC" id="2.7.11.1"/>
    </reaction>
</comment>
<evidence type="ECO:0000256" key="4">
    <source>
        <dbReference type="ARBA" id="ARBA00022527"/>
    </source>
</evidence>
<keyword evidence="6" id="KW-0479">Metal-binding</keyword>
<evidence type="ECO:0000256" key="2">
    <source>
        <dbReference type="ARBA" id="ARBA00009196"/>
    </source>
</evidence>
<dbReference type="InterPro" id="IPR036390">
    <property type="entry name" value="WH_DNA-bd_sf"/>
</dbReference>
<keyword evidence="18" id="KW-1185">Reference proteome</keyword>
<name>A0A4Y7TLX3_COPMI</name>
<evidence type="ECO:0000256" key="9">
    <source>
        <dbReference type="ARBA" id="ARBA00022840"/>
    </source>
</evidence>
<accession>A0A4Y7TLX3</accession>
<dbReference type="InterPro" id="IPR015285">
    <property type="entry name" value="RIO2_wHTH_N"/>
</dbReference>
<feature type="compositionally biased region" description="Polar residues" evidence="15">
    <location>
        <begin position="359"/>
        <end position="369"/>
    </location>
</feature>
<dbReference type="InterPro" id="IPR030484">
    <property type="entry name" value="Rio2"/>
</dbReference>
<feature type="compositionally biased region" description="Basic and acidic residues" evidence="15">
    <location>
        <begin position="345"/>
        <end position="354"/>
    </location>
</feature>
<dbReference type="SUPFAM" id="SSF56112">
    <property type="entry name" value="Protein kinase-like (PK-like)"/>
    <property type="match status" value="1"/>
</dbReference>
<evidence type="ECO:0000313" key="18">
    <source>
        <dbReference type="Proteomes" id="UP000298030"/>
    </source>
</evidence>
<organism evidence="17 18">
    <name type="scientific">Coprinellus micaceus</name>
    <name type="common">Glistening ink-cap mushroom</name>
    <name type="synonym">Coprinus micaceus</name>
    <dbReference type="NCBI Taxonomy" id="71717"/>
    <lineage>
        <taxon>Eukaryota</taxon>
        <taxon>Fungi</taxon>
        <taxon>Dikarya</taxon>
        <taxon>Basidiomycota</taxon>
        <taxon>Agaricomycotina</taxon>
        <taxon>Agaricomycetes</taxon>
        <taxon>Agaricomycetidae</taxon>
        <taxon>Agaricales</taxon>
        <taxon>Agaricineae</taxon>
        <taxon>Psathyrellaceae</taxon>
        <taxon>Coprinellus</taxon>
    </lineage>
</organism>
<feature type="domain" description="RIO kinase" evidence="16">
    <location>
        <begin position="65"/>
        <end position="274"/>
    </location>
</feature>
<dbReference type="EC" id="2.7.11.1" evidence="3"/>
<keyword evidence="7" id="KW-0547">Nucleotide-binding</keyword>